<evidence type="ECO:0000313" key="4">
    <source>
        <dbReference type="Proteomes" id="UP001212498"/>
    </source>
</evidence>
<dbReference type="InterPro" id="IPR058442">
    <property type="entry name" value="DUF8129"/>
</dbReference>
<keyword evidence="4" id="KW-1185">Reference proteome</keyword>
<name>A0ABT4T7S4_9ACTN</name>
<feature type="compositionally biased region" description="Low complexity" evidence="1">
    <location>
        <begin position="183"/>
        <end position="208"/>
    </location>
</feature>
<proteinExistence type="predicted"/>
<feature type="compositionally biased region" description="Basic and acidic residues" evidence="1">
    <location>
        <begin position="47"/>
        <end position="67"/>
    </location>
</feature>
<protein>
    <recommendedName>
        <fullName evidence="2">DUF8129 domain-containing protein</fullName>
    </recommendedName>
</protein>
<evidence type="ECO:0000259" key="2">
    <source>
        <dbReference type="Pfam" id="PF26450"/>
    </source>
</evidence>
<reference evidence="3 4" key="1">
    <citation type="submission" date="2022-11" db="EMBL/GenBank/DDBJ databases">
        <title>Nonomuraea corallina sp. nov., a new species of the genus Nonomuraea isolated from sea side sediment in Thai sea.</title>
        <authorList>
            <person name="Ngamcharungchit C."/>
            <person name="Matsumoto A."/>
            <person name="Suriyachadkun C."/>
            <person name="Panbangred W."/>
            <person name="Inahashi Y."/>
            <person name="Intra B."/>
        </authorList>
    </citation>
    <scope>NUCLEOTIDE SEQUENCE [LARGE SCALE GENOMIC DNA]</scope>
    <source>
        <strain evidence="3 4">DSM 43553</strain>
    </source>
</reference>
<dbReference type="RefSeq" id="WP_271279162.1">
    <property type="nucleotide sequence ID" value="NZ_BAABFD010000013.1"/>
</dbReference>
<feature type="region of interest" description="Disordered" evidence="1">
    <location>
        <begin position="47"/>
        <end position="244"/>
    </location>
</feature>
<sequence length="317" mass="34020">MSLSDVIRNIAKTVTDKDRLKEKARELPLFVVQTTLSAAGQTLMLVDRVKNSLRGGKDEEKKDDLESRPATAEKPAAAEEETKPARKEPVIFAPRPEAAEPNGTAKTKPDPVIFSPAAKTDTKPEAETKPEPETKPKPEPEAKLKTETKPEAKTEAKTEARPEPEAKPEAKTEAQPKPEDKPAAAPEPASEPTLAHEPAVAQPVTVTEPEPEQAEEKPKAKKAKAAPAKAPETAKLAEAAETVPAAVAEHEPALGAGELAEPLPGFASLSVASLRARMRGKTGEQIAEYLAYEQATSGRPEVIRMYENRLAKLRAGE</sequence>
<evidence type="ECO:0000256" key="1">
    <source>
        <dbReference type="SAM" id="MobiDB-lite"/>
    </source>
</evidence>
<feature type="compositionally biased region" description="Low complexity" evidence="1">
    <location>
        <begin position="225"/>
        <end position="244"/>
    </location>
</feature>
<feature type="compositionally biased region" description="Basic and acidic residues" evidence="1">
    <location>
        <begin position="120"/>
        <end position="182"/>
    </location>
</feature>
<dbReference type="Proteomes" id="UP001212498">
    <property type="component" value="Unassembled WGS sequence"/>
</dbReference>
<comment type="caution">
    <text evidence="3">The sequence shown here is derived from an EMBL/GenBank/DDBJ whole genome shotgun (WGS) entry which is preliminary data.</text>
</comment>
<feature type="domain" description="DUF8129" evidence="2">
    <location>
        <begin position="271"/>
        <end position="315"/>
    </location>
</feature>
<gene>
    <name evidence="3" type="ORF">OUY24_33480</name>
</gene>
<dbReference type="EMBL" id="JAPNUD010000144">
    <property type="protein sequence ID" value="MDA0645564.1"/>
    <property type="molecule type" value="Genomic_DNA"/>
</dbReference>
<dbReference type="Pfam" id="PF26450">
    <property type="entry name" value="DUF8129"/>
    <property type="match status" value="1"/>
</dbReference>
<evidence type="ECO:0000313" key="3">
    <source>
        <dbReference type="EMBL" id="MDA0645564.1"/>
    </source>
</evidence>
<accession>A0ABT4T7S4</accession>
<feature type="compositionally biased region" description="Basic and acidic residues" evidence="1">
    <location>
        <begin position="76"/>
        <end position="89"/>
    </location>
</feature>
<organism evidence="3 4">
    <name type="scientific">Nonomuraea ferruginea</name>
    <dbReference type="NCBI Taxonomy" id="46174"/>
    <lineage>
        <taxon>Bacteria</taxon>
        <taxon>Bacillati</taxon>
        <taxon>Actinomycetota</taxon>
        <taxon>Actinomycetes</taxon>
        <taxon>Streptosporangiales</taxon>
        <taxon>Streptosporangiaceae</taxon>
        <taxon>Nonomuraea</taxon>
    </lineage>
</organism>